<dbReference type="EMBL" id="CH480819">
    <property type="protein sequence ID" value="EDW52891.1"/>
    <property type="molecule type" value="Genomic_DNA"/>
</dbReference>
<keyword evidence="3" id="KW-1185">Reference proteome</keyword>
<feature type="compositionally biased region" description="Basic and acidic residues" evidence="1">
    <location>
        <begin position="43"/>
        <end position="56"/>
    </location>
</feature>
<dbReference type="AlphaFoldDB" id="B4I060"/>
<dbReference type="Proteomes" id="UP000001292">
    <property type="component" value="Unassembled WGS sequence"/>
</dbReference>
<evidence type="ECO:0000313" key="3">
    <source>
        <dbReference type="Proteomes" id="UP000001292"/>
    </source>
</evidence>
<reference evidence="2 3" key="1">
    <citation type="journal article" date="2007" name="Nature">
        <title>Evolution of genes and genomes on the Drosophila phylogeny.</title>
        <authorList>
            <consortium name="Drosophila 12 Genomes Consortium"/>
            <person name="Clark A.G."/>
            <person name="Eisen M.B."/>
            <person name="Smith D.R."/>
            <person name="Bergman C.M."/>
            <person name="Oliver B."/>
            <person name="Markow T.A."/>
            <person name="Kaufman T.C."/>
            <person name="Kellis M."/>
            <person name="Gelbart W."/>
            <person name="Iyer V.N."/>
            <person name="Pollard D.A."/>
            <person name="Sackton T.B."/>
            <person name="Larracuente A.M."/>
            <person name="Singh N.D."/>
            <person name="Abad J.P."/>
            <person name="Abt D.N."/>
            <person name="Adryan B."/>
            <person name="Aguade M."/>
            <person name="Akashi H."/>
            <person name="Anderson W.W."/>
            <person name="Aquadro C.F."/>
            <person name="Ardell D.H."/>
            <person name="Arguello R."/>
            <person name="Artieri C.G."/>
            <person name="Barbash D.A."/>
            <person name="Barker D."/>
            <person name="Barsanti P."/>
            <person name="Batterham P."/>
            <person name="Batzoglou S."/>
            <person name="Begun D."/>
            <person name="Bhutkar A."/>
            <person name="Blanco E."/>
            <person name="Bosak S.A."/>
            <person name="Bradley R.K."/>
            <person name="Brand A.D."/>
            <person name="Brent M.R."/>
            <person name="Brooks A.N."/>
            <person name="Brown R.H."/>
            <person name="Butlin R.K."/>
            <person name="Caggese C."/>
            <person name="Calvi B.R."/>
            <person name="Bernardo de Carvalho A."/>
            <person name="Caspi A."/>
            <person name="Castrezana S."/>
            <person name="Celniker S.E."/>
            <person name="Chang J.L."/>
            <person name="Chapple C."/>
            <person name="Chatterji S."/>
            <person name="Chinwalla A."/>
            <person name="Civetta A."/>
            <person name="Clifton S.W."/>
            <person name="Comeron J.M."/>
            <person name="Costello J.C."/>
            <person name="Coyne J.A."/>
            <person name="Daub J."/>
            <person name="David R.G."/>
            <person name="Delcher A.L."/>
            <person name="Delehaunty K."/>
            <person name="Do C.B."/>
            <person name="Ebling H."/>
            <person name="Edwards K."/>
            <person name="Eickbush T."/>
            <person name="Evans J.D."/>
            <person name="Filipski A."/>
            <person name="Findeiss S."/>
            <person name="Freyhult E."/>
            <person name="Fulton L."/>
            <person name="Fulton R."/>
            <person name="Garcia A.C."/>
            <person name="Gardiner A."/>
            <person name="Garfield D.A."/>
            <person name="Garvin B.E."/>
            <person name="Gibson G."/>
            <person name="Gilbert D."/>
            <person name="Gnerre S."/>
            <person name="Godfrey J."/>
            <person name="Good R."/>
            <person name="Gotea V."/>
            <person name="Gravely B."/>
            <person name="Greenberg A.J."/>
            <person name="Griffiths-Jones S."/>
            <person name="Gross S."/>
            <person name="Guigo R."/>
            <person name="Gustafson E.A."/>
            <person name="Haerty W."/>
            <person name="Hahn M.W."/>
            <person name="Halligan D.L."/>
            <person name="Halpern A.L."/>
            <person name="Halter G.M."/>
            <person name="Han M.V."/>
            <person name="Heger A."/>
            <person name="Hillier L."/>
            <person name="Hinrichs A.S."/>
            <person name="Holmes I."/>
            <person name="Hoskins R.A."/>
            <person name="Hubisz M.J."/>
            <person name="Hultmark D."/>
            <person name="Huntley M.A."/>
            <person name="Jaffe D.B."/>
            <person name="Jagadeeshan S."/>
            <person name="Jeck W.R."/>
            <person name="Johnson J."/>
            <person name="Jones C.D."/>
            <person name="Jordan W.C."/>
            <person name="Karpen G.H."/>
            <person name="Kataoka E."/>
            <person name="Keightley P.D."/>
            <person name="Kheradpour P."/>
            <person name="Kirkness E.F."/>
            <person name="Koerich L.B."/>
            <person name="Kristiansen K."/>
            <person name="Kudrna D."/>
            <person name="Kulathinal R.J."/>
            <person name="Kumar S."/>
            <person name="Kwok R."/>
            <person name="Lander E."/>
            <person name="Langley C.H."/>
            <person name="Lapoint R."/>
            <person name="Lazzaro B.P."/>
            <person name="Lee S.J."/>
            <person name="Levesque L."/>
            <person name="Li R."/>
            <person name="Lin C.F."/>
            <person name="Lin M.F."/>
            <person name="Lindblad-Toh K."/>
            <person name="Llopart A."/>
            <person name="Long M."/>
            <person name="Low L."/>
            <person name="Lozovsky E."/>
            <person name="Lu J."/>
            <person name="Luo M."/>
            <person name="Machado C.A."/>
            <person name="Makalowski W."/>
            <person name="Marzo M."/>
            <person name="Matsuda M."/>
            <person name="Matzkin L."/>
            <person name="McAllister B."/>
            <person name="McBride C.S."/>
            <person name="McKernan B."/>
            <person name="McKernan K."/>
            <person name="Mendez-Lago M."/>
            <person name="Minx P."/>
            <person name="Mollenhauer M.U."/>
            <person name="Montooth K."/>
            <person name="Mount S.M."/>
            <person name="Mu X."/>
            <person name="Myers E."/>
            <person name="Negre B."/>
            <person name="Newfeld S."/>
            <person name="Nielsen R."/>
            <person name="Noor M.A."/>
            <person name="O'Grady P."/>
            <person name="Pachter L."/>
            <person name="Papaceit M."/>
            <person name="Parisi M.J."/>
            <person name="Parisi M."/>
            <person name="Parts L."/>
            <person name="Pedersen J.S."/>
            <person name="Pesole G."/>
            <person name="Phillippy A.M."/>
            <person name="Ponting C.P."/>
            <person name="Pop M."/>
            <person name="Porcelli D."/>
            <person name="Powell J.R."/>
            <person name="Prohaska S."/>
            <person name="Pruitt K."/>
            <person name="Puig M."/>
            <person name="Quesneville H."/>
            <person name="Ram K.R."/>
            <person name="Rand D."/>
            <person name="Rasmussen M.D."/>
            <person name="Reed L.K."/>
            <person name="Reenan R."/>
            <person name="Reily A."/>
            <person name="Remington K.A."/>
            <person name="Rieger T.T."/>
            <person name="Ritchie M.G."/>
            <person name="Robin C."/>
            <person name="Rogers Y.H."/>
            <person name="Rohde C."/>
            <person name="Rozas J."/>
            <person name="Rubenfield M.J."/>
            <person name="Ruiz A."/>
            <person name="Russo S."/>
            <person name="Salzberg S.L."/>
            <person name="Sanchez-Gracia A."/>
            <person name="Saranga D.J."/>
            <person name="Sato H."/>
            <person name="Schaeffer S.W."/>
            <person name="Schatz M.C."/>
            <person name="Schlenke T."/>
            <person name="Schwartz R."/>
            <person name="Segarra C."/>
            <person name="Singh R.S."/>
            <person name="Sirot L."/>
            <person name="Sirota M."/>
            <person name="Sisneros N.B."/>
            <person name="Smith C.D."/>
            <person name="Smith T.F."/>
            <person name="Spieth J."/>
            <person name="Stage D.E."/>
            <person name="Stark A."/>
            <person name="Stephan W."/>
            <person name="Strausberg R.L."/>
            <person name="Strempel S."/>
            <person name="Sturgill D."/>
            <person name="Sutton G."/>
            <person name="Sutton G.G."/>
            <person name="Tao W."/>
            <person name="Teichmann S."/>
            <person name="Tobari Y.N."/>
            <person name="Tomimura Y."/>
            <person name="Tsolas J.M."/>
            <person name="Valente V.L."/>
            <person name="Venter E."/>
            <person name="Venter J.C."/>
            <person name="Vicario S."/>
            <person name="Vieira F.G."/>
            <person name="Vilella A.J."/>
            <person name="Villasante A."/>
            <person name="Walenz B."/>
            <person name="Wang J."/>
            <person name="Wasserman M."/>
            <person name="Watts T."/>
            <person name="Wilson D."/>
            <person name="Wilson R.K."/>
            <person name="Wing R.A."/>
            <person name="Wolfner M.F."/>
            <person name="Wong A."/>
            <person name="Wong G.K."/>
            <person name="Wu C.I."/>
            <person name="Wu G."/>
            <person name="Yamamoto D."/>
            <person name="Yang H.P."/>
            <person name="Yang S.P."/>
            <person name="Yorke J.A."/>
            <person name="Yoshida K."/>
            <person name="Zdobnov E."/>
            <person name="Zhang P."/>
            <person name="Zhang Y."/>
            <person name="Zimin A.V."/>
            <person name="Baldwin J."/>
            <person name="Abdouelleil A."/>
            <person name="Abdulkadir J."/>
            <person name="Abebe A."/>
            <person name="Abera B."/>
            <person name="Abreu J."/>
            <person name="Acer S.C."/>
            <person name="Aftuck L."/>
            <person name="Alexander A."/>
            <person name="An P."/>
            <person name="Anderson E."/>
            <person name="Anderson S."/>
            <person name="Arachi H."/>
            <person name="Azer M."/>
            <person name="Bachantsang P."/>
            <person name="Barry A."/>
            <person name="Bayul T."/>
            <person name="Berlin A."/>
            <person name="Bessette D."/>
            <person name="Bloom T."/>
            <person name="Blye J."/>
            <person name="Boguslavskiy L."/>
            <person name="Bonnet C."/>
            <person name="Boukhgalter B."/>
            <person name="Bourzgui I."/>
            <person name="Brown A."/>
            <person name="Cahill P."/>
            <person name="Channer S."/>
            <person name="Cheshatsang Y."/>
            <person name="Chuda L."/>
            <person name="Citroen M."/>
            <person name="Collymore A."/>
            <person name="Cooke P."/>
            <person name="Costello M."/>
            <person name="D'Aco K."/>
            <person name="Daza R."/>
            <person name="De Haan G."/>
            <person name="DeGray S."/>
            <person name="DeMaso C."/>
            <person name="Dhargay N."/>
            <person name="Dooley K."/>
            <person name="Dooley E."/>
            <person name="Doricent M."/>
            <person name="Dorje P."/>
            <person name="Dorjee K."/>
            <person name="Dupes A."/>
            <person name="Elong R."/>
            <person name="Falk J."/>
            <person name="Farina A."/>
            <person name="Faro S."/>
            <person name="Ferguson D."/>
            <person name="Fisher S."/>
            <person name="Foley C.D."/>
            <person name="Franke A."/>
            <person name="Friedrich D."/>
            <person name="Gadbois L."/>
            <person name="Gearin G."/>
            <person name="Gearin C.R."/>
            <person name="Giannoukos G."/>
            <person name="Goode T."/>
            <person name="Graham J."/>
            <person name="Grandbois E."/>
            <person name="Grewal S."/>
            <person name="Gyaltsen K."/>
            <person name="Hafez N."/>
            <person name="Hagos B."/>
            <person name="Hall J."/>
            <person name="Henson C."/>
            <person name="Hollinger A."/>
            <person name="Honan T."/>
            <person name="Huard M.D."/>
            <person name="Hughes L."/>
            <person name="Hurhula B."/>
            <person name="Husby M.E."/>
            <person name="Kamat A."/>
            <person name="Kanga B."/>
            <person name="Kashin S."/>
            <person name="Khazanovich D."/>
            <person name="Kisner P."/>
            <person name="Lance K."/>
            <person name="Lara M."/>
            <person name="Lee W."/>
            <person name="Lennon N."/>
            <person name="Letendre F."/>
            <person name="LeVine R."/>
            <person name="Lipovsky A."/>
            <person name="Liu X."/>
            <person name="Liu J."/>
            <person name="Liu S."/>
            <person name="Lokyitsang T."/>
            <person name="Lokyitsang Y."/>
            <person name="Lubonja R."/>
            <person name="Lui A."/>
            <person name="MacDonald P."/>
            <person name="Magnisalis V."/>
            <person name="Maru K."/>
            <person name="Matthews C."/>
            <person name="McCusker W."/>
            <person name="McDonough S."/>
            <person name="Mehta T."/>
            <person name="Meldrim J."/>
            <person name="Meneus L."/>
            <person name="Mihai O."/>
            <person name="Mihalev A."/>
            <person name="Mihova T."/>
            <person name="Mittelman R."/>
            <person name="Mlenga V."/>
            <person name="Montmayeur A."/>
            <person name="Mulrain L."/>
            <person name="Navidi A."/>
            <person name="Naylor J."/>
            <person name="Negash T."/>
            <person name="Nguyen T."/>
            <person name="Nguyen N."/>
            <person name="Nicol R."/>
            <person name="Norbu C."/>
            <person name="Norbu N."/>
            <person name="Novod N."/>
            <person name="O'Neill B."/>
            <person name="Osman S."/>
            <person name="Markiewicz E."/>
            <person name="Oyono O.L."/>
            <person name="Patti C."/>
            <person name="Phunkhang P."/>
            <person name="Pierre F."/>
            <person name="Priest M."/>
            <person name="Raghuraman S."/>
            <person name="Rege F."/>
            <person name="Reyes R."/>
            <person name="Rise C."/>
            <person name="Rogov P."/>
            <person name="Ross K."/>
            <person name="Ryan E."/>
            <person name="Settipalli S."/>
            <person name="Shea T."/>
            <person name="Sherpa N."/>
            <person name="Shi L."/>
            <person name="Shih D."/>
            <person name="Sparrow T."/>
            <person name="Spaulding J."/>
            <person name="Stalker J."/>
            <person name="Stange-Thomann N."/>
            <person name="Stavropoulos S."/>
            <person name="Stone C."/>
            <person name="Strader C."/>
            <person name="Tesfaye S."/>
            <person name="Thomson T."/>
            <person name="Thoulutsang Y."/>
            <person name="Thoulutsang D."/>
            <person name="Topham K."/>
            <person name="Topping I."/>
            <person name="Tsamla T."/>
            <person name="Vassiliev H."/>
            <person name="Vo A."/>
            <person name="Wangchuk T."/>
            <person name="Wangdi T."/>
            <person name="Weiand M."/>
            <person name="Wilkinson J."/>
            <person name="Wilson A."/>
            <person name="Yadav S."/>
            <person name="Young G."/>
            <person name="Yu Q."/>
            <person name="Zembek L."/>
            <person name="Zhong D."/>
            <person name="Zimmer A."/>
            <person name="Zwirko Z."/>
            <person name="Jaffe D.B."/>
            <person name="Alvarez P."/>
            <person name="Brockman W."/>
            <person name="Butler J."/>
            <person name="Chin C."/>
            <person name="Gnerre S."/>
            <person name="Grabherr M."/>
            <person name="Kleber M."/>
            <person name="Mauceli E."/>
            <person name="MacCallum I."/>
        </authorList>
    </citation>
    <scope>NUCLEOTIDE SEQUENCE [LARGE SCALE GENOMIC DNA]</scope>
    <source>
        <strain evidence="3">Rob3c / Tucson 14021-0248.25</strain>
    </source>
</reference>
<feature type="compositionally biased region" description="Acidic residues" evidence="1">
    <location>
        <begin position="67"/>
        <end position="76"/>
    </location>
</feature>
<evidence type="ECO:0000313" key="2">
    <source>
        <dbReference type="EMBL" id="EDW52891.1"/>
    </source>
</evidence>
<gene>
    <name evidence="2" type="primary">Dsec\GM12524</name>
    <name evidence="2" type="ORF">Dsec_GM12524</name>
</gene>
<feature type="region of interest" description="Disordered" evidence="1">
    <location>
        <begin position="1"/>
        <end position="156"/>
    </location>
</feature>
<dbReference type="GO" id="GO:0141006">
    <property type="term" value="P:transposable element silencing by piRNA-mediated heterochromatin formation"/>
    <property type="evidence" value="ECO:0007669"/>
    <property type="project" value="EnsemblMetazoa"/>
</dbReference>
<dbReference type="GO" id="GO:0005634">
    <property type="term" value="C:nucleus"/>
    <property type="evidence" value="ECO:0007669"/>
    <property type="project" value="EnsemblMetazoa"/>
</dbReference>
<sequence length="156" mass="17341">MVDKGNEMSENNLDKSEKLQKSQDKKANDKEKSDKKEKKRLRRESEKKSKVEKPFEIVDSNGVASEESSENTDNVENEPPISETNSSPVPELATSTQDSQQAQSVSEELDILAKNRKMSGNGIKTPISGTGNAAPKRRGDDEVQKLENPTKKHWAS</sequence>
<feature type="compositionally biased region" description="Low complexity" evidence="1">
    <location>
        <begin position="93"/>
        <end position="106"/>
    </location>
</feature>
<feature type="compositionally biased region" description="Basic and acidic residues" evidence="1">
    <location>
        <begin position="1"/>
        <end position="36"/>
    </location>
</feature>
<dbReference type="HOGENOM" id="CLU_1688612_0_0_1"/>
<protein>
    <submittedName>
        <fullName evidence="2">GM12524</fullName>
    </submittedName>
</protein>
<organism evidence="3">
    <name type="scientific">Drosophila sechellia</name>
    <name type="common">Fruit fly</name>
    <dbReference type="NCBI Taxonomy" id="7238"/>
    <lineage>
        <taxon>Eukaryota</taxon>
        <taxon>Metazoa</taxon>
        <taxon>Ecdysozoa</taxon>
        <taxon>Arthropoda</taxon>
        <taxon>Hexapoda</taxon>
        <taxon>Insecta</taxon>
        <taxon>Pterygota</taxon>
        <taxon>Neoptera</taxon>
        <taxon>Endopterygota</taxon>
        <taxon>Diptera</taxon>
        <taxon>Brachycera</taxon>
        <taxon>Muscomorpha</taxon>
        <taxon>Ephydroidea</taxon>
        <taxon>Drosophilidae</taxon>
        <taxon>Drosophila</taxon>
        <taxon>Sophophora</taxon>
    </lineage>
</organism>
<name>B4I060_DROSE</name>
<evidence type="ECO:0000256" key="1">
    <source>
        <dbReference type="SAM" id="MobiDB-lite"/>
    </source>
</evidence>
<proteinExistence type="predicted"/>
<accession>B4I060</accession>
<feature type="compositionally biased region" description="Basic and acidic residues" evidence="1">
    <location>
        <begin position="137"/>
        <end position="150"/>
    </location>
</feature>